<sequence length="277" mass="31064">MSLSIAIQPMSHRIPGRLQLALRGLEADPAWAGRLEQALRKLPGLYTVLTSPANGNLYLSYDPHRWDTEGLIAAIGRALGQPWHSEALRRVHPGSGLVIRELFTDGTLFDLSQIDSLPPSTRHVGWFQGEIDPLQHALRLGVLCHPGPQPDSLSDAFSEAAIRNHLPAHDWLQQYRVAGEALIDPFLICFRRRGRQVLALGRGEVEVVIERCSFVQDRQGCHPLSDTVRRQLIARSLDVQATALAYRPLLFEQKPQMLLNNWIFSCFFTAETITSQN</sequence>
<name>U5QLI9_GLOK1</name>
<dbReference type="RefSeq" id="WP_023175126.1">
    <property type="nucleotide sequence ID" value="NC_022600.1"/>
</dbReference>
<accession>U5QLI9</accession>
<dbReference type="Proteomes" id="UP000017396">
    <property type="component" value="Chromosome"/>
</dbReference>
<dbReference type="InterPro" id="IPR036163">
    <property type="entry name" value="HMA_dom_sf"/>
</dbReference>
<gene>
    <name evidence="1" type="ORF">GKIL_3571</name>
</gene>
<dbReference type="GO" id="GO:0046872">
    <property type="term" value="F:metal ion binding"/>
    <property type="evidence" value="ECO:0007669"/>
    <property type="project" value="InterPro"/>
</dbReference>
<evidence type="ECO:0000313" key="1">
    <source>
        <dbReference type="EMBL" id="AGY59817.1"/>
    </source>
</evidence>
<dbReference type="SUPFAM" id="SSF55008">
    <property type="entry name" value="HMA, heavy metal-associated domain"/>
    <property type="match status" value="1"/>
</dbReference>
<dbReference type="OrthoDB" id="9826832at2"/>
<protein>
    <submittedName>
        <fullName evidence="1">Uncharacterized protein</fullName>
    </submittedName>
</protein>
<organism evidence="1 2">
    <name type="scientific">Gloeobacter kilaueensis (strain ATCC BAA-2537 / CCAP 1431/1 / ULC 316 / JS1)</name>
    <dbReference type="NCBI Taxonomy" id="1183438"/>
    <lineage>
        <taxon>Bacteria</taxon>
        <taxon>Bacillati</taxon>
        <taxon>Cyanobacteriota</taxon>
        <taxon>Cyanophyceae</taxon>
        <taxon>Gloeobacterales</taxon>
        <taxon>Gloeobacteraceae</taxon>
        <taxon>Gloeobacter</taxon>
    </lineage>
</organism>
<dbReference type="HOGENOM" id="CLU_955661_0_0_3"/>
<reference evidence="1 2" key="1">
    <citation type="journal article" date="2013" name="PLoS ONE">
        <title>Cultivation and Complete Genome Sequencing of Gloeobacter kilaueensis sp. nov., from a Lava Cave in Kilauea Caldera, Hawai'i.</title>
        <authorList>
            <person name="Saw J.H."/>
            <person name="Schatz M."/>
            <person name="Brown M.V."/>
            <person name="Kunkel D.D."/>
            <person name="Foster J.S."/>
            <person name="Shick H."/>
            <person name="Christensen S."/>
            <person name="Hou S."/>
            <person name="Wan X."/>
            <person name="Donachie S.P."/>
        </authorList>
    </citation>
    <scope>NUCLEOTIDE SEQUENCE [LARGE SCALE GENOMIC DNA]</scope>
    <source>
        <strain evidence="2">JS</strain>
    </source>
</reference>
<keyword evidence="2" id="KW-1185">Reference proteome</keyword>
<dbReference type="EMBL" id="CP003587">
    <property type="protein sequence ID" value="AGY59817.1"/>
    <property type="molecule type" value="Genomic_DNA"/>
</dbReference>
<dbReference type="KEGG" id="glj:GKIL_3571"/>
<evidence type="ECO:0000313" key="2">
    <source>
        <dbReference type="Proteomes" id="UP000017396"/>
    </source>
</evidence>
<dbReference type="AlphaFoldDB" id="U5QLI9"/>
<proteinExistence type="predicted"/>